<dbReference type="RefSeq" id="WP_048165708.1">
    <property type="nucleotide sequence ID" value="NZ_CP006019.1"/>
</dbReference>
<evidence type="ECO:0000313" key="2">
    <source>
        <dbReference type="Proteomes" id="UP000027981"/>
    </source>
</evidence>
<dbReference type="STRING" id="1343739.PAP_09300"/>
<keyword evidence="2" id="KW-1185">Reference proteome</keyword>
<dbReference type="Pfam" id="PF04254">
    <property type="entry name" value="DUF432"/>
    <property type="match status" value="1"/>
</dbReference>
<dbReference type="eggNOG" id="arCOG01766">
    <property type="taxonomic scope" value="Archaea"/>
</dbReference>
<dbReference type="Proteomes" id="UP000027981">
    <property type="component" value="Chromosome"/>
</dbReference>
<accession>A0A075M0C2</accession>
<gene>
    <name evidence="1" type="ORF">PAP_09300</name>
</gene>
<reference evidence="1 2" key="2">
    <citation type="journal article" date="2015" name="Genome Announc.">
        <title>Complete Genome Sequence of Hyperthermophilic Piezophilic Archaeon Palaeococcus pacificus DY20341T, Isolated from Deep-Sea Hydrothermal Sediments.</title>
        <authorList>
            <person name="Zeng X."/>
            <person name="Jebbar M."/>
            <person name="Shao Z."/>
        </authorList>
    </citation>
    <scope>NUCLEOTIDE SEQUENCE [LARGE SCALE GENOMIC DNA]</scope>
    <source>
        <strain evidence="1 2">DY20341</strain>
    </source>
</reference>
<evidence type="ECO:0000313" key="1">
    <source>
        <dbReference type="EMBL" id="AIF70238.1"/>
    </source>
</evidence>
<dbReference type="KEGG" id="ppac:PAP_09300"/>
<dbReference type="OrthoDB" id="59763at2157"/>
<protein>
    <recommendedName>
        <fullName evidence="3">DUF432 domain-containing protein</fullName>
    </recommendedName>
</protein>
<dbReference type="GeneID" id="24842957"/>
<evidence type="ECO:0008006" key="3">
    <source>
        <dbReference type="Google" id="ProtNLM"/>
    </source>
</evidence>
<dbReference type="HOGENOM" id="CLU_1324065_0_0_2"/>
<dbReference type="PIRSF" id="PIRSF019202">
    <property type="entry name" value="UCP019202"/>
    <property type="match status" value="1"/>
</dbReference>
<dbReference type="AlphaFoldDB" id="A0A075M0C2"/>
<organism evidence="1 2">
    <name type="scientific">Palaeococcus pacificus DY20341</name>
    <dbReference type="NCBI Taxonomy" id="1343739"/>
    <lineage>
        <taxon>Archaea</taxon>
        <taxon>Methanobacteriati</taxon>
        <taxon>Methanobacteriota</taxon>
        <taxon>Thermococci</taxon>
        <taxon>Thermococcales</taxon>
        <taxon>Thermococcaceae</taxon>
        <taxon>Palaeococcus</taxon>
    </lineage>
</organism>
<proteinExistence type="predicted"/>
<dbReference type="EMBL" id="CP006019">
    <property type="protein sequence ID" value="AIF70238.1"/>
    <property type="molecule type" value="Genomic_DNA"/>
</dbReference>
<dbReference type="InterPro" id="IPR007366">
    <property type="entry name" value="DUF432"/>
</dbReference>
<name>A0A075M0C2_9EURY</name>
<sequence>MFGDVELRTQIIKIGGERIHILEETDEILLYKRDNVQRIIKKGSDNLKILPSPAVGYGVKLLMVKFKEPLTVPPGDAITGFVEAPIEVEVKVGNLTIDHFFIGREKYALYGTVENGVIVRYHVTDFYFEEPNSIGAAKIVVSNPSNEWKMLERIVIPIKGSVMFYNKEKAYYPLLITTVKNHTPEVNNTGKPPKEGLNATKEALSLPNFLMRW</sequence>
<reference evidence="2" key="1">
    <citation type="submission" date="2013-06" db="EMBL/GenBank/DDBJ databases">
        <title>Complete Genome Sequence of Hyperthermophilic Palaeococcus pacificus DY20341T, Isolated from a Deep-Sea Hydrothermal Sediments.</title>
        <authorList>
            <person name="Zeng X."/>
            <person name="Shao Z."/>
        </authorList>
    </citation>
    <scope>NUCLEOTIDE SEQUENCE [LARGE SCALE GENOMIC DNA]</scope>
    <source>
        <strain evidence="2">DY20341</strain>
    </source>
</reference>